<name>A0A844X7Z6_9SPHN</name>
<gene>
    <name evidence="2" type="ORF">GRF63_01115</name>
</gene>
<reference evidence="2 3" key="2">
    <citation type="submission" date="2020-02" db="EMBL/GenBank/DDBJ databases">
        <title>Erythrobacter dongmakensis sp. nov., isolated from a tidal mudflat.</title>
        <authorList>
            <person name="Kim I.S."/>
        </authorList>
    </citation>
    <scope>NUCLEOTIDE SEQUENCE [LARGE SCALE GENOMIC DNA]</scope>
    <source>
        <strain evidence="2 3">GH3-10</strain>
    </source>
</reference>
<evidence type="ECO:0008006" key="4">
    <source>
        <dbReference type="Google" id="ProtNLM"/>
    </source>
</evidence>
<keyword evidence="1" id="KW-0812">Transmembrane</keyword>
<feature type="transmembrane region" description="Helical" evidence="1">
    <location>
        <begin position="279"/>
        <end position="304"/>
    </location>
</feature>
<proteinExistence type="predicted"/>
<feature type="transmembrane region" description="Helical" evidence="1">
    <location>
        <begin position="245"/>
        <end position="267"/>
    </location>
</feature>
<comment type="caution">
    <text evidence="2">The sequence shown here is derived from an EMBL/GenBank/DDBJ whole genome shotgun (WGS) entry which is preliminary data.</text>
</comment>
<evidence type="ECO:0000313" key="3">
    <source>
        <dbReference type="Proteomes" id="UP000461409"/>
    </source>
</evidence>
<sequence length="582" mass="63157">MGERIFHWHHFVRTVWAVLAVWLAYGLIRLAIQPMLGWEPVGPDDWTRLLQVRNWLDGQGFWDVTQYRMNPPEGFSMHWSRLVDMPLALLALMFGETAAMALVPLVWLLPALLALRAIMLRLQFTPLAMAFGLVILPLFPLLPGNFAPMRIDHHAPQAVLALVCAALLIRTSRWSAVVCGICAAAWVVISLEGLPLVAVLAGLYGLRYWLNRQSLLPWFLGSLAIASAALSLTTRGPVEALYCDILLPGHMITFAAAAVISAIIPFLPWQDRAPVRLAALAGMGAVCLIMAASLLGPCATNPMAELEPVLQTYWHGYIAEGLPIWRQPVSVALMLLWTVAIIAFGWWRARGSGLFRPQGAEPAVSTLYALFALAAGGYSLLVMREGVVAQLLAIPFAALLLAEFLPRARAITAPLPRILATLAAVGLTTPLFASAFAKPLDQKFPVATMAPDVIALRQPGECRYDSLADLPAGLVLAPLDAGPEILGKSNHTIVAASYHRNQRPMADVLSALIGPVENARATIALYDAEYVVICGAAPDVALYRTANADNFANALVSGKVPRWLERLDAASEGPLQVYRVIR</sequence>
<feature type="transmembrane region" description="Helical" evidence="1">
    <location>
        <begin position="387"/>
        <end position="406"/>
    </location>
</feature>
<feature type="transmembrane region" description="Helical" evidence="1">
    <location>
        <begin position="418"/>
        <end position="437"/>
    </location>
</feature>
<protein>
    <recommendedName>
        <fullName evidence="4">AcrB/AcrD/AcrF family protein</fullName>
    </recommendedName>
</protein>
<dbReference type="Proteomes" id="UP000461409">
    <property type="component" value="Unassembled WGS sequence"/>
</dbReference>
<keyword evidence="3" id="KW-1185">Reference proteome</keyword>
<evidence type="ECO:0000313" key="2">
    <source>
        <dbReference type="EMBL" id="MWV26491.1"/>
    </source>
</evidence>
<dbReference type="RefSeq" id="WP_160484179.1">
    <property type="nucleotide sequence ID" value="NZ_WUBR01000001.1"/>
</dbReference>
<feature type="transmembrane region" description="Helical" evidence="1">
    <location>
        <begin position="324"/>
        <end position="347"/>
    </location>
</feature>
<dbReference type="AlphaFoldDB" id="A0A844X7Z6"/>
<feature type="transmembrane region" description="Helical" evidence="1">
    <location>
        <begin position="215"/>
        <end position="233"/>
    </location>
</feature>
<keyword evidence="1" id="KW-1133">Transmembrane helix</keyword>
<accession>A0A844X7Z6</accession>
<feature type="transmembrane region" description="Helical" evidence="1">
    <location>
        <begin position="124"/>
        <end position="142"/>
    </location>
</feature>
<organism evidence="2 3">
    <name type="scientific">Aurantiacibacter rhizosphaerae</name>
    <dbReference type="NCBI Taxonomy" id="2691582"/>
    <lineage>
        <taxon>Bacteria</taxon>
        <taxon>Pseudomonadati</taxon>
        <taxon>Pseudomonadota</taxon>
        <taxon>Alphaproteobacteria</taxon>
        <taxon>Sphingomonadales</taxon>
        <taxon>Erythrobacteraceae</taxon>
        <taxon>Aurantiacibacter</taxon>
    </lineage>
</organism>
<feature type="transmembrane region" description="Helical" evidence="1">
    <location>
        <begin position="174"/>
        <end position="203"/>
    </location>
</feature>
<feature type="transmembrane region" description="Helical" evidence="1">
    <location>
        <begin position="87"/>
        <end position="112"/>
    </location>
</feature>
<keyword evidence="1" id="KW-0472">Membrane</keyword>
<feature type="transmembrane region" description="Helical" evidence="1">
    <location>
        <begin position="359"/>
        <end position="381"/>
    </location>
</feature>
<feature type="transmembrane region" description="Helical" evidence="1">
    <location>
        <begin position="12"/>
        <end position="32"/>
    </location>
</feature>
<dbReference type="EMBL" id="WUBR01000001">
    <property type="protein sequence ID" value="MWV26491.1"/>
    <property type="molecule type" value="Genomic_DNA"/>
</dbReference>
<reference evidence="2 3" key="1">
    <citation type="submission" date="2019-12" db="EMBL/GenBank/DDBJ databases">
        <authorList>
            <person name="Lee S.D."/>
        </authorList>
    </citation>
    <scope>NUCLEOTIDE SEQUENCE [LARGE SCALE GENOMIC DNA]</scope>
    <source>
        <strain evidence="2 3">GH3-10</strain>
    </source>
</reference>
<evidence type="ECO:0000256" key="1">
    <source>
        <dbReference type="SAM" id="Phobius"/>
    </source>
</evidence>